<accession>A0AAX2DFD1</accession>
<dbReference type="Pfam" id="PF04199">
    <property type="entry name" value="Cyclase"/>
    <property type="match status" value="1"/>
</dbReference>
<dbReference type="Gene3D" id="3.50.30.50">
    <property type="entry name" value="Putative cyclase"/>
    <property type="match status" value="1"/>
</dbReference>
<dbReference type="InterPro" id="IPR007325">
    <property type="entry name" value="KFase/CYL"/>
</dbReference>
<gene>
    <name evidence="1" type="ORF">SAMN05216476_4091</name>
</gene>
<evidence type="ECO:0000313" key="2">
    <source>
        <dbReference type="Proteomes" id="UP000183772"/>
    </source>
</evidence>
<evidence type="ECO:0000313" key="1">
    <source>
        <dbReference type="EMBL" id="SDU66235.1"/>
    </source>
</evidence>
<dbReference type="SUPFAM" id="SSF102198">
    <property type="entry name" value="Putative cyclase"/>
    <property type="match status" value="1"/>
</dbReference>
<dbReference type="GO" id="GO:0019441">
    <property type="term" value="P:L-tryptophan catabolic process to kynurenine"/>
    <property type="evidence" value="ECO:0007669"/>
    <property type="project" value="InterPro"/>
</dbReference>
<dbReference type="GO" id="GO:0004061">
    <property type="term" value="F:arylformamidase activity"/>
    <property type="evidence" value="ECO:0007669"/>
    <property type="project" value="InterPro"/>
</dbReference>
<dbReference type="PANTHER" id="PTHR34861:SF10">
    <property type="entry name" value="CYCLASE"/>
    <property type="match status" value="1"/>
</dbReference>
<sequence length="337" mass="37095">MLPADIQNLPDYQALLNRSDAPPGSSWKLFGDNDQLGTLNFLSATSRRNGAESILTGQAFSLDLRSDAIAPSLAPTRKPITHHIFQRNDFHHDEWLDNFYTQYGSQIDGLRHIGHPEYGFYNGYDPKQFKPGTETLSMHHFTAAPIAGRGVLIDVARYLESQGTPIDQAGGEAISVQTLEAARMAQGVEIETGDIVLLRFGWLDYYRNHATDEARARLVSEQFHPGLLQSHDTVAWLWDNRISMIAADNFALECWPAKPDSPFFTAAEHAHESCSVHGGIMHRSIIPLLGMPIGELWDMESLASACDADGRYTFLITASPLPIVGGVGSPANAVAIR</sequence>
<dbReference type="Proteomes" id="UP000183772">
    <property type="component" value="Chromosome I"/>
</dbReference>
<dbReference type="PANTHER" id="PTHR34861">
    <property type="match status" value="1"/>
</dbReference>
<name>A0AAX2DFD1_9PSED</name>
<dbReference type="GeneID" id="76214145"/>
<protein>
    <submittedName>
        <fullName evidence="1">Kynurenine formamidase</fullName>
    </submittedName>
</protein>
<organism evidence="1 2">
    <name type="scientific">Pseudomonas mediterranea</name>
    <dbReference type="NCBI Taxonomy" id="183795"/>
    <lineage>
        <taxon>Bacteria</taxon>
        <taxon>Pseudomonadati</taxon>
        <taxon>Pseudomonadota</taxon>
        <taxon>Gammaproteobacteria</taxon>
        <taxon>Pseudomonadales</taxon>
        <taxon>Pseudomonadaceae</taxon>
        <taxon>Pseudomonas</taxon>
    </lineage>
</organism>
<keyword evidence="2" id="KW-1185">Reference proteome</keyword>
<dbReference type="AlphaFoldDB" id="A0AAX2DFD1"/>
<dbReference type="RefSeq" id="WP_047703528.1">
    <property type="nucleotide sequence ID" value="NZ_CAKKMJ010000011.1"/>
</dbReference>
<dbReference type="EMBL" id="LT629790">
    <property type="protein sequence ID" value="SDU66235.1"/>
    <property type="molecule type" value="Genomic_DNA"/>
</dbReference>
<proteinExistence type="predicted"/>
<reference evidence="1 2" key="1">
    <citation type="submission" date="2016-10" db="EMBL/GenBank/DDBJ databases">
        <authorList>
            <person name="Varghese N."/>
            <person name="Submissions S."/>
        </authorList>
    </citation>
    <scope>NUCLEOTIDE SEQUENCE [LARGE SCALE GENOMIC DNA]</scope>
    <source>
        <strain evidence="1 2">DSM 16733</strain>
    </source>
</reference>
<dbReference type="InterPro" id="IPR037175">
    <property type="entry name" value="KFase_sf"/>
</dbReference>